<reference evidence="3" key="1">
    <citation type="submission" date="2016-07" db="EMBL/GenBank/DDBJ databases">
        <title>Nontailed viruses are major unrecognized killers of bacteria in the ocean.</title>
        <authorList>
            <person name="Kauffman K."/>
            <person name="Hussain F."/>
            <person name="Yang J."/>
            <person name="Arevalo P."/>
            <person name="Brown J."/>
            <person name="Cutler M."/>
            <person name="Kelly L."/>
            <person name="Polz M.F."/>
        </authorList>
    </citation>
    <scope>NUCLEOTIDE SEQUENCE [LARGE SCALE GENOMIC DNA]</scope>
    <source>
        <strain evidence="3">10N.222.48.A2</strain>
    </source>
</reference>
<dbReference type="RefSeq" id="WP_102257498.1">
    <property type="nucleotide sequence ID" value="NZ_MDBP01000030.1"/>
</dbReference>
<evidence type="ECO:0000313" key="2">
    <source>
        <dbReference type="EMBL" id="TKG33548.1"/>
    </source>
</evidence>
<evidence type="ECO:0000313" key="3">
    <source>
        <dbReference type="Proteomes" id="UP000235579"/>
    </source>
</evidence>
<reference evidence="1" key="2">
    <citation type="submission" date="2016-07" db="EMBL/GenBank/DDBJ databases">
        <authorList>
            <person name="Wan K."/>
            <person name="Booth B."/>
            <person name="Spirohn K."/>
            <person name="Hao T."/>
            <person name="Hu Y."/>
            <person name="Calderwood M."/>
            <person name="Hill D."/>
            <person name="Mohr S."/>
            <person name="Vidal M."/>
            <person name="Celniker S."/>
            <person name="Perrimon N."/>
        </authorList>
    </citation>
    <scope>NUCLEOTIDE SEQUENCE</scope>
    <source>
        <strain evidence="1">10N.222.48.A2</strain>
    </source>
</reference>
<dbReference type="AlphaFoldDB" id="A0A2N7NME7"/>
<reference evidence="2 4" key="4">
    <citation type="submission" date="2019-04" db="EMBL/GenBank/DDBJ databases">
        <title>A reverse ecology approach based on a biological definition of microbial populations.</title>
        <authorList>
            <person name="Arevalo P."/>
            <person name="Vaninsberghe D."/>
            <person name="Elsherbini J."/>
            <person name="Gore J."/>
            <person name="Polz M."/>
        </authorList>
    </citation>
    <scope>NUCLEOTIDE SEQUENCE [LARGE SCALE GENOMIC DNA]</scope>
    <source>
        <strain evidence="2 4">10N.222.45.A8</strain>
    </source>
</reference>
<accession>A0A2N7NME7</accession>
<dbReference type="Proteomes" id="UP000308018">
    <property type="component" value="Unassembled WGS sequence"/>
</dbReference>
<evidence type="ECO:0000313" key="4">
    <source>
        <dbReference type="Proteomes" id="UP000308018"/>
    </source>
</evidence>
<dbReference type="EMBL" id="SYVV01000016">
    <property type="protein sequence ID" value="TKG33548.1"/>
    <property type="molecule type" value="Genomic_DNA"/>
</dbReference>
<dbReference type="PROSITE" id="PS51257">
    <property type="entry name" value="PROKAR_LIPOPROTEIN"/>
    <property type="match status" value="1"/>
</dbReference>
<dbReference type="InterPro" id="IPR024524">
    <property type="entry name" value="DUF3800"/>
</dbReference>
<dbReference type="EMBL" id="MDBP01000030">
    <property type="protein sequence ID" value="PMP17141.1"/>
    <property type="molecule type" value="Genomic_DNA"/>
</dbReference>
<gene>
    <name evidence="1" type="ORF">BCS92_05445</name>
    <name evidence="2" type="ORF">FC057_10440</name>
</gene>
<dbReference type="Proteomes" id="UP000235579">
    <property type="component" value="Unassembled WGS sequence"/>
</dbReference>
<evidence type="ECO:0000313" key="1">
    <source>
        <dbReference type="EMBL" id="PMP17141.1"/>
    </source>
</evidence>
<reference evidence="1" key="3">
    <citation type="journal article" date="2018" name="Nature">
        <title>A major lineage of non-tailed dsDNA viruses as unrecognized killers of marine bacteria.</title>
        <authorList>
            <person name="Kauffman K.M."/>
            <person name="Hussain F.A."/>
            <person name="Yang J."/>
            <person name="Arevalo P."/>
            <person name="Brown J.M."/>
            <person name="Chang W.K."/>
            <person name="VanInsberghe D."/>
            <person name="Elsherbini J."/>
            <person name="Sharma R.S."/>
            <person name="Cutler M.B."/>
            <person name="Kelly L."/>
            <person name="Polz M.F."/>
        </authorList>
    </citation>
    <scope>NUCLEOTIDE SEQUENCE</scope>
    <source>
        <strain evidence="1">10N.222.48.A2</strain>
    </source>
</reference>
<sequence>MHRYYLDESGNTGDLIKPEFSLQFGGQPLFALSCVGVDDEKAVADKLSDLKLKYGVENELKSTEIYAYKPEFFLELAKYLVGNRVPIFVELVDKKFCIITNLISSLIIPFYGEIDETNGHNQYARNHLADYMWHELPLKYLELFNKVCLQRQSVKVIDFLSELKAYFDSTSCSMLEKRDVSRLLAASIDEFQSFCLEYGDEKAVESYLPIPDILNKSKRKSKAKKINILPHVHSFFNIIGRLNKYHLGNVENIVLMHDEQRDFDVILEKSKEYIVQNSISKNSPPIPNSDLDVHSDFRLEFVNSNLSSGVQVADLIAGFYARFINDTFYERKRIGSVYVNTFNILVEYQKPLSPLGVNFVLPHHKQQSVFTAFGL</sequence>
<organism evidence="1 3">
    <name type="scientific">Vibrio tasmaniensis</name>
    <dbReference type="NCBI Taxonomy" id="212663"/>
    <lineage>
        <taxon>Bacteria</taxon>
        <taxon>Pseudomonadati</taxon>
        <taxon>Pseudomonadota</taxon>
        <taxon>Gammaproteobacteria</taxon>
        <taxon>Vibrionales</taxon>
        <taxon>Vibrionaceae</taxon>
        <taxon>Vibrio</taxon>
    </lineage>
</organism>
<protein>
    <submittedName>
        <fullName evidence="2">DUF3800 domain-containing protein</fullName>
    </submittedName>
</protein>
<dbReference type="Pfam" id="PF12686">
    <property type="entry name" value="DUF3800"/>
    <property type="match status" value="1"/>
</dbReference>
<name>A0A2N7NME7_9VIBR</name>
<proteinExistence type="predicted"/>
<comment type="caution">
    <text evidence="1">The sequence shown here is derived from an EMBL/GenBank/DDBJ whole genome shotgun (WGS) entry which is preliminary data.</text>
</comment>